<name>A0AB39TV21_9ACTN</name>
<dbReference type="Gene3D" id="3.30.70.1230">
    <property type="entry name" value="Nucleotide cyclase"/>
    <property type="match status" value="1"/>
</dbReference>
<dbReference type="EMBL" id="CP163445">
    <property type="protein sequence ID" value="XDQ82934.1"/>
    <property type="molecule type" value="Genomic_DNA"/>
</dbReference>
<evidence type="ECO:0008006" key="2">
    <source>
        <dbReference type="Google" id="ProtNLM"/>
    </source>
</evidence>
<reference evidence="1" key="1">
    <citation type="submission" date="2024-07" db="EMBL/GenBank/DDBJ databases">
        <authorList>
            <person name="Yu S.T."/>
        </authorList>
    </citation>
    <scope>NUCLEOTIDE SEQUENCE</scope>
    <source>
        <strain evidence="1">Y1</strain>
    </source>
</reference>
<evidence type="ECO:0000313" key="1">
    <source>
        <dbReference type="EMBL" id="XDQ82934.1"/>
    </source>
</evidence>
<organism evidence="1">
    <name type="scientific">Streptomyces sp. Y1</name>
    <dbReference type="NCBI Taxonomy" id="3238634"/>
    <lineage>
        <taxon>Bacteria</taxon>
        <taxon>Bacillati</taxon>
        <taxon>Actinomycetota</taxon>
        <taxon>Actinomycetes</taxon>
        <taxon>Kitasatosporales</taxon>
        <taxon>Streptomycetaceae</taxon>
        <taxon>Streptomyces</taxon>
    </lineage>
</organism>
<proteinExistence type="predicted"/>
<accession>A0AB39TV21</accession>
<dbReference type="RefSeq" id="WP_369185164.1">
    <property type="nucleotide sequence ID" value="NZ_CP163445.1"/>
</dbReference>
<dbReference type="SUPFAM" id="SSF55073">
    <property type="entry name" value="Nucleotide cyclase"/>
    <property type="match status" value="1"/>
</dbReference>
<protein>
    <recommendedName>
        <fullName evidence="2">Guanylate cyclase domain-containing protein</fullName>
    </recommendedName>
</protein>
<dbReference type="InterPro" id="IPR029787">
    <property type="entry name" value="Nucleotide_cyclase"/>
</dbReference>
<sequence length="194" mass="20680">MIEHVRKIFFGLDIAGFNQTNRTDLACLTMRQGLYEALGRALAAGGQGAESYDLLDRGDGIMAVIDDSAGIHTLARTVVPALVAAIHEYNGAAGPGAQIRLRAALHHGDAFRDDHGYVGRQVSHAFRLLDGPELRGMLSASTAVLVLAVSESAWHMLEPSGSGGSNYADILISTKENTARAWVAEFRATPALVR</sequence>
<dbReference type="AlphaFoldDB" id="A0AB39TV21"/>
<gene>
    <name evidence="1" type="ORF">AB2U05_32765</name>
</gene>